<comment type="caution">
    <text evidence="2">The sequence shown here is derived from an EMBL/GenBank/DDBJ whole genome shotgun (WGS) entry which is preliminary data.</text>
</comment>
<sequence>MTSPTGHSGNARPPLPVVATMKIEIWSDVACPWCYIGKRRFERALAEFPHRDSVEIQWRSYQLDPSIPEHYDGTELDYLSKRKGMNPGQVSQMFEHVALQAKGEGLNYSFDDVVVANSFTAHRLIHLAAAHGKQDEAKELLLSGHFEHGKDIGSQEYLAELGSDLGLPEAEIAELFSTDKYAEDVRGDIAEARMIGVTGVPFFVIDRKYGLSGAQPSEVFTQALTQAWQEANPLVAVGSADGEACGPDGCAI</sequence>
<dbReference type="PANTHER" id="PTHR13887">
    <property type="entry name" value="GLUTATHIONE S-TRANSFERASE KAPPA"/>
    <property type="match status" value="1"/>
</dbReference>
<evidence type="ECO:0000313" key="2">
    <source>
        <dbReference type="EMBL" id="MDP9906736.1"/>
    </source>
</evidence>
<keyword evidence="2" id="KW-0413">Isomerase</keyword>
<accession>A0AAW8DL04</accession>
<proteinExistence type="predicted"/>
<dbReference type="GO" id="GO:0016853">
    <property type="term" value="F:isomerase activity"/>
    <property type="evidence" value="ECO:0007669"/>
    <property type="project" value="UniProtKB-KW"/>
</dbReference>
<dbReference type="SUPFAM" id="SSF52833">
    <property type="entry name" value="Thioredoxin-like"/>
    <property type="match status" value="1"/>
</dbReference>
<dbReference type="Gene3D" id="3.40.30.10">
    <property type="entry name" value="Glutaredoxin"/>
    <property type="match status" value="1"/>
</dbReference>
<evidence type="ECO:0000313" key="4">
    <source>
        <dbReference type="Proteomes" id="UP001230951"/>
    </source>
</evidence>
<dbReference type="Proteomes" id="UP001230951">
    <property type="component" value="Unassembled WGS sequence"/>
</dbReference>
<dbReference type="CDD" id="cd03024">
    <property type="entry name" value="DsbA_FrnE"/>
    <property type="match status" value="1"/>
</dbReference>
<dbReference type="PANTHER" id="PTHR13887:SF41">
    <property type="entry name" value="THIOREDOXIN SUPERFAMILY PROTEIN"/>
    <property type="match status" value="1"/>
</dbReference>
<dbReference type="AlphaFoldDB" id="A0AAW8DL04"/>
<dbReference type="Proteomes" id="UP001242995">
    <property type="component" value="Unassembled WGS sequence"/>
</dbReference>
<name>A0AAW8DL04_9MICC</name>
<dbReference type="InterPro" id="IPR001853">
    <property type="entry name" value="DSBA-like_thioredoxin_dom"/>
</dbReference>
<organism evidence="2 5">
    <name type="scientific">Arthrobacter bambusae</name>
    <dbReference type="NCBI Taxonomy" id="1338426"/>
    <lineage>
        <taxon>Bacteria</taxon>
        <taxon>Bacillati</taxon>
        <taxon>Actinomycetota</taxon>
        <taxon>Actinomycetes</taxon>
        <taxon>Micrococcales</taxon>
        <taxon>Micrococcaceae</taxon>
        <taxon>Arthrobacter</taxon>
    </lineage>
</organism>
<dbReference type="EMBL" id="JAUSRG010000014">
    <property type="protein sequence ID" value="MDP9906736.1"/>
    <property type="molecule type" value="Genomic_DNA"/>
</dbReference>
<keyword evidence="4" id="KW-1185">Reference proteome</keyword>
<protein>
    <submittedName>
        <fullName evidence="2">DsbA family dithiol-disulfide isomerase</fullName>
    </submittedName>
</protein>
<gene>
    <name evidence="2" type="ORF">J2S90_003723</name>
    <name evidence="3" type="ORF">J2S93_003942</name>
</gene>
<reference evidence="2 4" key="1">
    <citation type="submission" date="2023-07" db="EMBL/GenBank/DDBJ databases">
        <title>Sorghum-associated microbial communities from plants grown in Nebraska, USA.</title>
        <authorList>
            <person name="Schachtman D."/>
        </authorList>
    </citation>
    <scope>NUCLEOTIDE SEQUENCE</scope>
    <source>
        <strain evidence="2">DS1006</strain>
        <strain evidence="3 4">DS1016</strain>
    </source>
</reference>
<feature type="domain" description="DSBA-like thioredoxin" evidence="1">
    <location>
        <begin position="23"/>
        <end position="224"/>
    </location>
</feature>
<dbReference type="EMBL" id="JAUSTF010000012">
    <property type="protein sequence ID" value="MDQ0182489.1"/>
    <property type="molecule type" value="Genomic_DNA"/>
</dbReference>
<evidence type="ECO:0000259" key="1">
    <source>
        <dbReference type="Pfam" id="PF01323"/>
    </source>
</evidence>
<evidence type="ECO:0000313" key="5">
    <source>
        <dbReference type="Proteomes" id="UP001242995"/>
    </source>
</evidence>
<evidence type="ECO:0000313" key="3">
    <source>
        <dbReference type="EMBL" id="MDQ0182489.1"/>
    </source>
</evidence>
<dbReference type="Pfam" id="PF01323">
    <property type="entry name" value="DSBA"/>
    <property type="match status" value="1"/>
</dbReference>
<dbReference type="InterPro" id="IPR036249">
    <property type="entry name" value="Thioredoxin-like_sf"/>
</dbReference>
<dbReference type="GO" id="GO:0016491">
    <property type="term" value="F:oxidoreductase activity"/>
    <property type="evidence" value="ECO:0007669"/>
    <property type="project" value="InterPro"/>
</dbReference>